<proteinExistence type="predicted"/>
<dbReference type="Proteomes" id="UP000001055">
    <property type="component" value="Unassembled WGS sequence"/>
</dbReference>
<dbReference type="RefSeq" id="XP_001806414.1">
    <property type="nucleotide sequence ID" value="XM_001806362.1"/>
</dbReference>
<gene>
    <name evidence="1" type="ORF">SNOG_16291</name>
</gene>
<dbReference type="InParanoid" id="Q0TVX8"/>
<dbReference type="GeneID" id="5983345"/>
<sequence length="275" mass="31907">MPYPYPTLTEDVPEGRGNWVGTRKYNEWMQEELQLIWLLGYTHPELLADVLDVRLALGDHVYLRNLANTACDCQKKNIMYVECNQSDQILYKPFDPLFQLKEPRRYALYIWSIGIPVYDPNVVPLTNITIIWHPDRPAPRDIAVFSLGDADPIYFPNRLPRDHLSEVYRIFSEHARNKWMPAWINGTLIISEMVAVLTDLQYSVEVVTQQLIAVILAWRNEPGWGVQNLVPVDLNGRDSGFHGQGRPVWMPNYGYLSYANLSMQSMRAISERSRR</sequence>
<reference evidence="2" key="1">
    <citation type="journal article" date="2007" name="Plant Cell">
        <title>Dothideomycete-plant interactions illuminated by genome sequencing and EST analysis of the wheat pathogen Stagonospora nodorum.</title>
        <authorList>
            <person name="Hane J.K."/>
            <person name="Lowe R.G."/>
            <person name="Solomon P.S."/>
            <person name="Tan K.C."/>
            <person name="Schoch C.L."/>
            <person name="Spatafora J.W."/>
            <person name="Crous P.W."/>
            <person name="Kodira C."/>
            <person name="Birren B.W."/>
            <person name="Galagan J.E."/>
            <person name="Torriani S.F."/>
            <person name="McDonald B.A."/>
            <person name="Oliver R.P."/>
        </authorList>
    </citation>
    <scope>NUCLEOTIDE SEQUENCE [LARGE SCALE GENOMIC DNA]</scope>
    <source>
        <strain evidence="2">SN15 / ATCC MYA-4574 / FGSC 10173</strain>
    </source>
</reference>
<dbReference type="EMBL" id="CH445369">
    <property type="protein sequence ID" value="EAT76277.2"/>
    <property type="molecule type" value="Genomic_DNA"/>
</dbReference>
<accession>Q0TVX8</accession>
<dbReference type="KEGG" id="pno:SNOG_16291"/>
<name>Q0TVX8_PHANO</name>
<dbReference type="VEuPathDB" id="FungiDB:JI435_162910"/>
<dbReference type="AlphaFoldDB" id="Q0TVX8"/>
<protein>
    <submittedName>
        <fullName evidence="1">Uncharacterized protein</fullName>
    </submittedName>
</protein>
<organism evidence="1 2">
    <name type="scientific">Phaeosphaeria nodorum (strain SN15 / ATCC MYA-4574 / FGSC 10173)</name>
    <name type="common">Glume blotch fungus</name>
    <name type="synonym">Parastagonospora nodorum</name>
    <dbReference type="NCBI Taxonomy" id="321614"/>
    <lineage>
        <taxon>Eukaryota</taxon>
        <taxon>Fungi</taxon>
        <taxon>Dikarya</taxon>
        <taxon>Ascomycota</taxon>
        <taxon>Pezizomycotina</taxon>
        <taxon>Dothideomycetes</taxon>
        <taxon>Pleosporomycetidae</taxon>
        <taxon>Pleosporales</taxon>
        <taxon>Pleosporineae</taxon>
        <taxon>Phaeosphaeriaceae</taxon>
        <taxon>Parastagonospora</taxon>
    </lineage>
</organism>
<evidence type="ECO:0000313" key="2">
    <source>
        <dbReference type="Proteomes" id="UP000001055"/>
    </source>
</evidence>
<evidence type="ECO:0000313" key="1">
    <source>
        <dbReference type="EMBL" id="EAT76277.2"/>
    </source>
</evidence>